<dbReference type="Gene3D" id="3.40.720.10">
    <property type="entry name" value="Alkaline Phosphatase, subunit A"/>
    <property type="match status" value="1"/>
</dbReference>
<reference evidence="1 2" key="1">
    <citation type="submission" date="2013-02" db="EMBL/GenBank/DDBJ databases">
        <authorList>
            <person name="Harkins D.M."/>
            <person name="Durkin A.S."/>
            <person name="Brinkac L.M."/>
            <person name="Haft D.H."/>
            <person name="Selengut J.D."/>
            <person name="Sanka R."/>
            <person name="DePew J."/>
            <person name="Purushe J."/>
            <person name="Tulsiani S.M."/>
            <person name="Graham G.C."/>
            <person name="Burns M.-A."/>
            <person name="Dohnt M.F."/>
            <person name="Smythe L.D."/>
            <person name="McKay D.B."/>
            <person name="Craig S.B."/>
            <person name="Vinetz J.M."/>
            <person name="Sutton G.G."/>
            <person name="Nierman W.C."/>
            <person name="Fouts D.E."/>
        </authorList>
    </citation>
    <scope>NUCLEOTIDE SEQUENCE [LARGE SCALE GENOMIC DNA]</scope>
    <source>
        <strain evidence="1 2">LT2186</strain>
    </source>
</reference>
<proteinExistence type="predicted"/>
<dbReference type="Proteomes" id="UP000011776">
    <property type="component" value="Unassembled WGS sequence"/>
</dbReference>
<dbReference type="InterPro" id="IPR017850">
    <property type="entry name" value="Alkaline_phosphatase_core_sf"/>
</dbReference>
<evidence type="ECO:0000313" key="2">
    <source>
        <dbReference type="Proteomes" id="UP000011776"/>
    </source>
</evidence>
<sequence length="42" mass="5109">MLWNQLDEYQQKYLGEVRYTDFLLGKIFDELKNKVFLIILGL</sequence>
<protein>
    <submittedName>
        <fullName evidence="1">Uncharacterized protein</fullName>
    </submittedName>
</protein>
<dbReference type="BioCyc" id="LINT1001599:G11K9-2794-MONOMER"/>
<gene>
    <name evidence="1" type="ORF">LEP1GSC151_5098</name>
</gene>
<evidence type="ECO:0000313" key="1">
    <source>
        <dbReference type="EMBL" id="EMG08773.1"/>
    </source>
</evidence>
<dbReference type="AlphaFoldDB" id="M3GQ59"/>
<name>M3GQ59_LEPIR</name>
<accession>M3GQ59</accession>
<organism evidence="1 2">
    <name type="scientific">Leptospira interrogans serovar Grippotyphosa str. LT2186</name>
    <dbReference type="NCBI Taxonomy" id="1001599"/>
    <lineage>
        <taxon>Bacteria</taxon>
        <taxon>Pseudomonadati</taxon>
        <taxon>Spirochaetota</taxon>
        <taxon>Spirochaetia</taxon>
        <taxon>Leptospirales</taxon>
        <taxon>Leptospiraceae</taxon>
        <taxon>Leptospira</taxon>
    </lineage>
</organism>
<dbReference type="EMBL" id="AFME02000357">
    <property type="protein sequence ID" value="EMG08773.1"/>
    <property type="molecule type" value="Genomic_DNA"/>
</dbReference>
<comment type="caution">
    <text evidence="1">The sequence shown here is derived from an EMBL/GenBank/DDBJ whole genome shotgun (WGS) entry which is preliminary data.</text>
</comment>